<dbReference type="GO" id="GO:0022857">
    <property type="term" value="F:transmembrane transporter activity"/>
    <property type="evidence" value="ECO:0007669"/>
    <property type="project" value="TreeGrafter"/>
</dbReference>
<dbReference type="RefSeq" id="WP_054961638.1">
    <property type="nucleotide sequence ID" value="NZ_LLEI02000032.1"/>
</dbReference>
<evidence type="ECO:0000313" key="11">
    <source>
        <dbReference type="Proteomes" id="UP000078406"/>
    </source>
</evidence>
<evidence type="ECO:0000256" key="5">
    <source>
        <dbReference type="ARBA" id="ARBA00023136"/>
    </source>
</evidence>
<feature type="domain" description="MacB-like periplasmic core" evidence="9">
    <location>
        <begin position="19"/>
        <end position="230"/>
    </location>
</feature>
<dbReference type="PANTHER" id="PTHR30572:SF4">
    <property type="entry name" value="ABC TRANSPORTER PERMEASE YTRF"/>
    <property type="match status" value="1"/>
</dbReference>
<dbReference type="GO" id="GO:0005886">
    <property type="term" value="C:plasma membrane"/>
    <property type="evidence" value="ECO:0007669"/>
    <property type="project" value="UniProtKB-SubCell"/>
</dbReference>
<dbReference type="EMBL" id="LLEI02000032">
    <property type="protein sequence ID" value="OAJ93815.1"/>
    <property type="molecule type" value="Genomic_DNA"/>
</dbReference>
<dbReference type="Proteomes" id="UP000078406">
    <property type="component" value="Unassembled WGS sequence"/>
</dbReference>
<feature type="transmembrane region" description="Helical" evidence="7">
    <location>
        <begin position="20"/>
        <end position="44"/>
    </location>
</feature>
<feature type="transmembrane region" description="Helical" evidence="7">
    <location>
        <begin position="369"/>
        <end position="388"/>
    </location>
</feature>
<proteinExistence type="inferred from homology"/>
<reference evidence="10 11" key="1">
    <citation type="journal article" date="2016" name="Syst. Appl. Microbiol.">
        <title>Vibrio bivalvicida sp. nov., a novel larval pathogen for bivalve molluscs reared in a hatchery.</title>
        <authorList>
            <person name="Dubert J."/>
            <person name="Romalde J.L."/>
            <person name="Prado S."/>
            <person name="Barja J.L."/>
        </authorList>
    </citation>
    <scope>NUCLEOTIDE SEQUENCE [LARGE SCALE GENOMIC DNA]</scope>
    <source>
        <strain evidence="10 11">605</strain>
    </source>
</reference>
<dbReference type="InterPro" id="IPR050250">
    <property type="entry name" value="Macrolide_Exporter_MacB"/>
</dbReference>
<feature type="domain" description="ABC3 transporter permease C-terminal" evidence="8">
    <location>
        <begin position="281"/>
        <end position="396"/>
    </location>
</feature>
<evidence type="ECO:0000256" key="6">
    <source>
        <dbReference type="ARBA" id="ARBA00038076"/>
    </source>
</evidence>
<keyword evidence="2" id="KW-1003">Cell membrane</keyword>
<evidence type="ECO:0000256" key="7">
    <source>
        <dbReference type="SAM" id="Phobius"/>
    </source>
</evidence>
<protein>
    <submittedName>
        <fullName evidence="10">ABC transporter substrate-binding protein</fullName>
    </submittedName>
</protein>
<feature type="transmembrane region" description="Helical" evidence="7">
    <location>
        <begin position="321"/>
        <end position="349"/>
    </location>
</feature>
<dbReference type="PANTHER" id="PTHR30572">
    <property type="entry name" value="MEMBRANE COMPONENT OF TRANSPORTER-RELATED"/>
    <property type="match status" value="1"/>
</dbReference>
<keyword evidence="5 7" id="KW-0472">Membrane</keyword>
<accession>A0A177XZW0</accession>
<name>A0A177XZW0_9VIBR</name>
<dbReference type="InterPro" id="IPR003838">
    <property type="entry name" value="ABC3_permease_C"/>
</dbReference>
<keyword evidence="4 7" id="KW-1133">Transmembrane helix</keyword>
<keyword evidence="3 7" id="KW-0812">Transmembrane</keyword>
<evidence type="ECO:0000256" key="3">
    <source>
        <dbReference type="ARBA" id="ARBA00022692"/>
    </source>
</evidence>
<evidence type="ECO:0000256" key="1">
    <source>
        <dbReference type="ARBA" id="ARBA00004651"/>
    </source>
</evidence>
<evidence type="ECO:0000256" key="4">
    <source>
        <dbReference type="ARBA" id="ARBA00022989"/>
    </source>
</evidence>
<feature type="transmembrane region" description="Helical" evidence="7">
    <location>
        <begin position="275"/>
        <end position="300"/>
    </location>
</feature>
<evidence type="ECO:0000256" key="2">
    <source>
        <dbReference type="ARBA" id="ARBA00022475"/>
    </source>
</evidence>
<dbReference type="Pfam" id="PF02687">
    <property type="entry name" value="FtsX"/>
    <property type="match status" value="1"/>
</dbReference>
<evidence type="ECO:0000313" key="10">
    <source>
        <dbReference type="EMBL" id="OAJ93815.1"/>
    </source>
</evidence>
<comment type="similarity">
    <text evidence="6">Belongs to the ABC-4 integral membrane protein family.</text>
</comment>
<dbReference type="InterPro" id="IPR025857">
    <property type="entry name" value="MacB_PCD"/>
</dbReference>
<gene>
    <name evidence="10" type="ORF">APB76_11345</name>
</gene>
<dbReference type="AlphaFoldDB" id="A0A177XZW0"/>
<comment type="caution">
    <text evidence="10">The sequence shown here is derived from an EMBL/GenBank/DDBJ whole genome shotgun (WGS) entry which is preliminary data.</text>
</comment>
<dbReference type="Pfam" id="PF12704">
    <property type="entry name" value="MacB_PCD"/>
    <property type="match status" value="1"/>
</dbReference>
<evidence type="ECO:0000259" key="9">
    <source>
        <dbReference type="Pfam" id="PF12704"/>
    </source>
</evidence>
<comment type="subcellular location">
    <subcellularLocation>
        <location evidence="1">Cell membrane</location>
        <topology evidence="1">Multi-pass membrane protein</topology>
    </subcellularLocation>
</comment>
<organism evidence="10 11">
    <name type="scientific">Vibrio bivalvicida</name>
    <dbReference type="NCBI Taxonomy" id="1276888"/>
    <lineage>
        <taxon>Bacteria</taxon>
        <taxon>Pseudomonadati</taxon>
        <taxon>Pseudomonadota</taxon>
        <taxon>Gammaproteobacteria</taxon>
        <taxon>Vibrionales</taxon>
        <taxon>Vibrionaceae</taxon>
        <taxon>Vibrio</taxon>
        <taxon>Vibrio oreintalis group</taxon>
    </lineage>
</organism>
<sequence>MSSLLQQTWQTLMAHRLKSILAIIAIAWGVISVVVLIALGEGFYRHQVQSLSFMVNNVQIAFPSSTSKAWHGMPSRRKITIEQEKVDMLKQSGFVAQASTVYAKWDASVTNIKGQKLSGFVSGIDPSYFSLMQRKLESGSRNISPSDVINHTRVAVLGDQIAKMGNIKVGEQVKVNGIPFLVIGVIKDEDSINSFGDSRKVFVPQTTYLDLWDAKPWMLLLKPVEGMDSASFRQSLVTFFAKQLHFDPSDKEAINLPDLSEGGALITGIFRGIQIFLGASGAMTMAVGALGVANIMFLSVTERTREIGVRLAIGATQQSILGQFILEGLILVAVGTGLGLTISYALVSLLSTMSLPDWLGSPVITPDSIAWSLLVTLVLALLASYFPARRASRLTPVIALSARA</sequence>
<evidence type="ECO:0000259" key="8">
    <source>
        <dbReference type="Pfam" id="PF02687"/>
    </source>
</evidence>